<dbReference type="RefSeq" id="WP_214505140.1">
    <property type="nucleotide sequence ID" value="NZ_JAHEPS010000001.1"/>
</dbReference>
<reference evidence="1 2" key="1">
    <citation type="submission" date="2021-05" db="EMBL/GenBank/DDBJ databases">
        <title>Shewanella sp. JM162201.</title>
        <authorList>
            <person name="Xu S."/>
            <person name="Li A."/>
        </authorList>
    </citation>
    <scope>NUCLEOTIDE SEQUENCE [LARGE SCALE GENOMIC DNA]</scope>
    <source>
        <strain evidence="1 2">JM162201</strain>
    </source>
</reference>
<organism evidence="1 2">
    <name type="scientific">Shewanella jiangmenensis</name>
    <dbReference type="NCBI Taxonomy" id="2837387"/>
    <lineage>
        <taxon>Bacteria</taxon>
        <taxon>Pseudomonadati</taxon>
        <taxon>Pseudomonadota</taxon>
        <taxon>Gammaproteobacteria</taxon>
        <taxon>Alteromonadales</taxon>
        <taxon>Shewanellaceae</taxon>
        <taxon>Shewanella</taxon>
    </lineage>
</organism>
<keyword evidence="2" id="KW-1185">Reference proteome</keyword>
<evidence type="ECO:0000313" key="1">
    <source>
        <dbReference type="EMBL" id="MBT1442918.1"/>
    </source>
</evidence>
<dbReference type="Proteomes" id="UP001195903">
    <property type="component" value="Unassembled WGS sequence"/>
</dbReference>
<dbReference type="EMBL" id="JAHEPS010000001">
    <property type="protein sequence ID" value="MBT1442918.1"/>
    <property type="molecule type" value="Genomic_DNA"/>
</dbReference>
<accession>A0ABS5V1F8</accession>
<dbReference type="InterPro" id="IPR025833">
    <property type="entry name" value="GDYXXLXY"/>
</dbReference>
<dbReference type="Pfam" id="PF14345">
    <property type="entry name" value="GDYXXLXY"/>
    <property type="match status" value="1"/>
</dbReference>
<evidence type="ECO:0000313" key="2">
    <source>
        <dbReference type="Proteomes" id="UP001195903"/>
    </source>
</evidence>
<sequence length="170" mass="19114">MMLSRGFWLALAASVLFLLAINVQVFKNEQLLSGGTVVRLALVPVDPRSLMQGDYMALRYALEDPVRAAMDEADIKRNFDGMVWVRLDANGVAQFVAIDKGQAMDEAELKGAIRLQFRKRDDAIKLASNAWFFEEGRAEHFEQAKYGEFRVDADGRVLLAAMLDEAFRPL</sequence>
<protein>
    <submittedName>
        <fullName evidence="1">GDYXXLXY domain-containing protein</fullName>
    </submittedName>
</protein>
<name>A0ABS5V1F8_9GAMM</name>
<proteinExistence type="predicted"/>
<gene>
    <name evidence="1" type="ORF">KJI95_00045</name>
</gene>
<comment type="caution">
    <text evidence="1">The sequence shown here is derived from an EMBL/GenBank/DDBJ whole genome shotgun (WGS) entry which is preliminary data.</text>
</comment>